<evidence type="ECO:0000256" key="4">
    <source>
        <dbReference type="PROSITE-ProRule" id="PRU00027"/>
    </source>
</evidence>
<evidence type="ECO:0000313" key="7">
    <source>
        <dbReference type="EMBL" id="MCI43183.1"/>
    </source>
</evidence>
<feature type="non-terminal residue" evidence="7">
    <location>
        <position position="1"/>
    </location>
</feature>
<keyword evidence="2 4" id="KW-0863">Zinc-finger</keyword>
<name>A0A392S2P3_9FABA</name>
<keyword evidence="8" id="KW-1185">Reference proteome</keyword>
<feature type="compositionally biased region" description="Low complexity" evidence="5">
    <location>
        <begin position="65"/>
        <end position="74"/>
    </location>
</feature>
<dbReference type="Proteomes" id="UP000265520">
    <property type="component" value="Unassembled WGS sequence"/>
</dbReference>
<organism evidence="7 8">
    <name type="scientific">Trifolium medium</name>
    <dbReference type="NCBI Taxonomy" id="97028"/>
    <lineage>
        <taxon>Eukaryota</taxon>
        <taxon>Viridiplantae</taxon>
        <taxon>Streptophyta</taxon>
        <taxon>Embryophyta</taxon>
        <taxon>Tracheophyta</taxon>
        <taxon>Spermatophyta</taxon>
        <taxon>Magnoliopsida</taxon>
        <taxon>eudicotyledons</taxon>
        <taxon>Gunneridae</taxon>
        <taxon>Pentapetalae</taxon>
        <taxon>rosids</taxon>
        <taxon>fabids</taxon>
        <taxon>Fabales</taxon>
        <taxon>Fabaceae</taxon>
        <taxon>Papilionoideae</taxon>
        <taxon>50 kb inversion clade</taxon>
        <taxon>NPAAA clade</taxon>
        <taxon>Hologalegina</taxon>
        <taxon>IRL clade</taxon>
        <taxon>Trifolieae</taxon>
        <taxon>Trifolium</taxon>
    </lineage>
</organism>
<feature type="domain" description="BED-type" evidence="6">
    <location>
        <begin position="18"/>
        <end position="69"/>
    </location>
</feature>
<evidence type="ECO:0000256" key="3">
    <source>
        <dbReference type="ARBA" id="ARBA00022833"/>
    </source>
</evidence>
<feature type="region of interest" description="Disordered" evidence="5">
    <location>
        <begin position="65"/>
        <end position="93"/>
    </location>
</feature>
<keyword evidence="3" id="KW-0862">Zinc</keyword>
<dbReference type="PANTHER" id="PTHR34396">
    <property type="entry name" value="OS03G0264950 PROTEIN-RELATED"/>
    <property type="match status" value="1"/>
</dbReference>
<accession>A0A392S2P3</accession>
<evidence type="ECO:0000259" key="6">
    <source>
        <dbReference type="PROSITE" id="PS50808"/>
    </source>
</evidence>
<dbReference type="GO" id="GO:1990837">
    <property type="term" value="F:sequence-specific double-stranded DNA binding"/>
    <property type="evidence" value="ECO:0007669"/>
    <property type="project" value="TreeGrafter"/>
</dbReference>
<dbReference type="GO" id="GO:0005634">
    <property type="term" value="C:nucleus"/>
    <property type="evidence" value="ECO:0007669"/>
    <property type="project" value="TreeGrafter"/>
</dbReference>
<keyword evidence="7" id="KW-0251">Elongation factor</keyword>
<comment type="caution">
    <text evidence="7">The sequence shown here is derived from an EMBL/GenBank/DDBJ whole genome shotgun (WGS) entry which is preliminary data.</text>
</comment>
<dbReference type="AlphaFoldDB" id="A0A392S2P3"/>
<dbReference type="PANTHER" id="PTHR34396:SF27">
    <property type="entry name" value="OS08G0208700 PROTEIN"/>
    <property type="match status" value="1"/>
</dbReference>
<dbReference type="GO" id="GO:0003746">
    <property type="term" value="F:translation elongation factor activity"/>
    <property type="evidence" value="ECO:0007669"/>
    <property type="project" value="UniProtKB-KW"/>
</dbReference>
<reference evidence="7 8" key="1">
    <citation type="journal article" date="2018" name="Front. Plant Sci.">
        <title>Red Clover (Trifolium pratense) and Zigzag Clover (T. medium) - A Picture of Genomic Similarities and Differences.</title>
        <authorList>
            <person name="Dluhosova J."/>
            <person name="Istvanek J."/>
            <person name="Nedelnik J."/>
            <person name="Repkova J."/>
        </authorList>
    </citation>
    <scope>NUCLEOTIDE SEQUENCE [LARGE SCALE GENOMIC DNA]</scope>
    <source>
        <strain evidence="8">cv. 10/8</strain>
        <tissue evidence="7">Leaf</tissue>
    </source>
</reference>
<dbReference type="SMART" id="SM00614">
    <property type="entry name" value="ZnF_BED"/>
    <property type="match status" value="1"/>
</dbReference>
<dbReference type="Pfam" id="PF02892">
    <property type="entry name" value="zf-BED"/>
    <property type="match status" value="1"/>
</dbReference>
<dbReference type="EMBL" id="LXQA010313925">
    <property type="protein sequence ID" value="MCI43183.1"/>
    <property type="molecule type" value="Genomic_DNA"/>
</dbReference>
<proteinExistence type="predicted"/>
<evidence type="ECO:0000313" key="8">
    <source>
        <dbReference type="Proteomes" id="UP000265520"/>
    </source>
</evidence>
<dbReference type="GO" id="GO:0008270">
    <property type="term" value="F:zinc ion binding"/>
    <property type="evidence" value="ECO:0007669"/>
    <property type="project" value="UniProtKB-KW"/>
</dbReference>
<feature type="compositionally biased region" description="Polar residues" evidence="5">
    <location>
        <begin position="77"/>
        <end position="93"/>
    </location>
</feature>
<dbReference type="SUPFAM" id="SSF57667">
    <property type="entry name" value="beta-beta-alpha zinc fingers"/>
    <property type="match status" value="1"/>
</dbReference>
<dbReference type="InterPro" id="IPR053031">
    <property type="entry name" value="Cuticle_assoc_protein"/>
</dbReference>
<feature type="region of interest" description="Disordered" evidence="5">
    <location>
        <begin position="1"/>
        <end position="22"/>
    </location>
</feature>
<keyword evidence="1" id="KW-0479">Metal-binding</keyword>
<sequence length="93" mass="9938">SDSTPQPPVSVMGPPKRKNRSEAWKHFTPVSDNSKSAKCSYCGKLIKYSGGTSAMRAHLLRCKKNPNNVVNTPPHGSGTSSMETTVNSSPPVP</sequence>
<evidence type="ECO:0000256" key="5">
    <source>
        <dbReference type="SAM" id="MobiDB-lite"/>
    </source>
</evidence>
<dbReference type="InterPro" id="IPR036236">
    <property type="entry name" value="Znf_C2H2_sf"/>
</dbReference>
<dbReference type="GO" id="GO:0006357">
    <property type="term" value="P:regulation of transcription by RNA polymerase II"/>
    <property type="evidence" value="ECO:0007669"/>
    <property type="project" value="TreeGrafter"/>
</dbReference>
<evidence type="ECO:0000256" key="1">
    <source>
        <dbReference type="ARBA" id="ARBA00022723"/>
    </source>
</evidence>
<keyword evidence="7" id="KW-0648">Protein biosynthesis</keyword>
<dbReference type="InterPro" id="IPR003656">
    <property type="entry name" value="Znf_BED"/>
</dbReference>
<protein>
    <submittedName>
        <fullName evidence="7">Elongation factor 1-alpha</fullName>
    </submittedName>
</protein>
<dbReference type="PROSITE" id="PS50808">
    <property type="entry name" value="ZF_BED"/>
    <property type="match status" value="1"/>
</dbReference>
<evidence type="ECO:0000256" key="2">
    <source>
        <dbReference type="ARBA" id="ARBA00022771"/>
    </source>
</evidence>